<evidence type="ECO:0000256" key="12">
    <source>
        <dbReference type="RuleBase" id="RU000363"/>
    </source>
</evidence>
<evidence type="ECO:0000256" key="7">
    <source>
        <dbReference type="ARBA" id="ARBA00023098"/>
    </source>
</evidence>
<proteinExistence type="inferred from homology"/>
<evidence type="ECO:0000256" key="9">
    <source>
        <dbReference type="ARBA" id="ARBA00059620"/>
    </source>
</evidence>
<keyword evidence="8" id="KW-0472">Membrane</keyword>
<dbReference type="FunFam" id="3.40.50.720:FF:000131">
    <property type="entry name" value="Short-chain dehydrogenase/reductase 3"/>
    <property type="match status" value="1"/>
</dbReference>
<dbReference type="EMBL" id="OU896707">
    <property type="protein sequence ID" value="CAH1115976.1"/>
    <property type="molecule type" value="Genomic_DNA"/>
</dbReference>
<reference evidence="13" key="2">
    <citation type="submission" date="2022-10" db="EMBL/GenBank/DDBJ databases">
        <authorList>
            <consortium name="ENA_rothamsted_submissions"/>
            <consortium name="culmorum"/>
            <person name="King R."/>
        </authorList>
    </citation>
    <scope>NUCLEOTIDE SEQUENCE</scope>
</reference>
<dbReference type="InterPro" id="IPR036291">
    <property type="entry name" value="NAD(P)-bd_dom_sf"/>
</dbReference>
<evidence type="ECO:0000313" key="13">
    <source>
        <dbReference type="EMBL" id="CAH1115976.1"/>
    </source>
</evidence>
<evidence type="ECO:0000256" key="10">
    <source>
        <dbReference type="ARBA" id="ARBA00068717"/>
    </source>
</evidence>
<dbReference type="Pfam" id="PF00106">
    <property type="entry name" value="adh_short"/>
    <property type="match status" value="1"/>
</dbReference>
<evidence type="ECO:0000256" key="11">
    <source>
        <dbReference type="ARBA" id="ARBA00082544"/>
    </source>
</evidence>
<organism evidence="13 14">
    <name type="scientific">Phaedon cochleariae</name>
    <name type="common">Mustard beetle</name>
    <dbReference type="NCBI Taxonomy" id="80249"/>
    <lineage>
        <taxon>Eukaryota</taxon>
        <taxon>Metazoa</taxon>
        <taxon>Ecdysozoa</taxon>
        <taxon>Arthropoda</taxon>
        <taxon>Hexapoda</taxon>
        <taxon>Insecta</taxon>
        <taxon>Pterygota</taxon>
        <taxon>Neoptera</taxon>
        <taxon>Endopterygota</taxon>
        <taxon>Coleoptera</taxon>
        <taxon>Polyphaga</taxon>
        <taxon>Cucujiformia</taxon>
        <taxon>Chrysomeloidea</taxon>
        <taxon>Chrysomelidae</taxon>
        <taxon>Chrysomelinae</taxon>
        <taxon>Chrysomelini</taxon>
        <taxon>Phaedon</taxon>
    </lineage>
</organism>
<evidence type="ECO:0000313" key="14">
    <source>
        <dbReference type="Proteomes" id="UP001153737"/>
    </source>
</evidence>
<accession>A0A9P0DCQ0</accession>
<comment type="similarity">
    <text evidence="2 12">Belongs to the short-chain dehydrogenases/reductases (SDR) family.</text>
</comment>
<evidence type="ECO:0000256" key="3">
    <source>
        <dbReference type="ARBA" id="ARBA00022692"/>
    </source>
</evidence>
<evidence type="ECO:0000256" key="8">
    <source>
        <dbReference type="ARBA" id="ARBA00023136"/>
    </source>
</evidence>
<keyword evidence="6" id="KW-0560">Oxidoreductase</keyword>
<evidence type="ECO:0000256" key="4">
    <source>
        <dbReference type="ARBA" id="ARBA00022857"/>
    </source>
</evidence>
<dbReference type="PANTHER" id="PTHR24322">
    <property type="entry name" value="PKSB"/>
    <property type="match status" value="1"/>
</dbReference>
<gene>
    <name evidence="13" type="ORF">PHAECO_LOCUS1046</name>
</gene>
<comment type="function">
    <text evidence="9">Catalyzes the reduction of all-trans-retinal to all-trans-retinol in the presence of NADPH.</text>
</comment>
<keyword evidence="5" id="KW-1133">Transmembrane helix</keyword>
<evidence type="ECO:0000256" key="2">
    <source>
        <dbReference type="ARBA" id="ARBA00006484"/>
    </source>
</evidence>
<keyword evidence="7" id="KW-0443">Lipid metabolism</keyword>
<sequence length="414" mass="46779">MDSDSNLEVLKPPEIRKLLTIYKAQIRPVLDYCSHIWSAAPKHTLELIESVPKRTIRLVGDASLTNSLTPLEHRRQVGDLALFWRRNICSSITHQYWKRTRQVVFKVSTEVAQIGILCCLAVYYIVESVVYAVTPSFLLAEKSVRGKVVLVTGGAGGLGQDLVLRLARQDAKVVVWDNDEKALENLHKRAKDEGHLIYTYPVDVTEREIVYKYAKLVKEDVGPVDVLINNAGVVCGQKLLDIPDYMVEKTFKVNVLAHFWTIKAFLPDMMKKKEGHIVTIGSLTGLLGTYKCTDYSASKFASVGLHESLLTELKTHGQHKIKMSLVCPYFIDTGMFDGCKPKNMPMLQPRDVAKRIITAIKREEDFVTMPSYARYVFPLKNFLPAKLSWAMMIRVIQGPQAMMGMRSFKEVEAA</sequence>
<evidence type="ECO:0000256" key="1">
    <source>
        <dbReference type="ARBA" id="ARBA00004141"/>
    </source>
</evidence>
<evidence type="ECO:0000256" key="6">
    <source>
        <dbReference type="ARBA" id="ARBA00023002"/>
    </source>
</evidence>
<dbReference type="GO" id="GO:0052650">
    <property type="term" value="F:all-trans-retinol dehydrogenase (NADP+) activity"/>
    <property type="evidence" value="ECO:0007669"/>
    <property type="project" value="UniProtKB-ARBA"/>
</dbReference>
<dbReference type="Gene3D" id="3.40.50.720">
    <property type="entry name" value="NAD(P)-binding Rossmann-like Domain"/>
    <property type="match status" value="1"/>
</dbReference>
<keyword evidence="4" id="KW-0521">NADP</keyword>
<dbReference type="GO" id="GO:0016020">
    <property type="term" value="C:membrane"/>
    <property type="evidence" value="ECO:0007669"/>
    <property type="project" value="UniProtKB-SubCell"/>
</dbReference>
<protein>
    <recommendedName>
        <fullName evidence="10">Short-chain dehydrogenase/reductase 3</fullName>
    </recommendedName>
    <alternativeName>
        <fullName evidence="11">Retinal short-chain dehydrogenase/reductase 1</fullName>
    </alternativeName>
</protein>
<name>A0A9P0DCQ0_PHACE</name>
<dbReference type="InterPro" id="IPR002347">
    <property type="entry name" value="SDR_fam"/>
</dbReference>
<dbReference type="CDD" id="cd05339">
    <property type="entry name" value="17beta-HSDXI-like_SDR_c"/>
    <property type="match status" value="1"/>
</dbReference>
<dbReference type="AlphaFoldDB" id="A0A9P0DCQ0"/>
<comment type="subcellular location">
    <subcellularLocation>
        <location evidence="1">Membrane</location>
        <topology evidence="1">Multi-pass membrane protein</topology>
    </subcellularLocation>
</comment>
<dbReference type="OrthoDB" id="10253736at2759"/>
<keyword evidence="14" id="KW-1185">Reference proteome</keyword>
<dbReference type="Proteomes" id="UP001153737">
    <property type="component" value="Chromosome 1"/>
</dbReference>
<dbReference type="PANTHER" id="PTHR24322:SF729">
    <property type="entry name" value="MIP05442P"/>
    <property type="match status" value="1"/>
</dbReference>
<keyword evidence="3" id="KW-0812">Transmembrane</keyword>
<reference evidence="13" key="1">
    <citation type="submission" date="2022-01" db="EMBL/GenBank/DDBJ databases">
        <authorList>
            <person name="King R."/>
        </authorList>
    </citation>
    <scope>NUCLEOTIDE SEQUENCE</scope>
</reference>
<dbReference type="GO" id="GO:0005811">
    <property type="term" value="C:lipid droplet"/>
    <property type="evidence" value="ECO:0007669"/>
    <property type="project" value="TreeGrafter"/>
</dbReference>
<dbReference type="PRINTS" id="PR00080">
    <property type="entry name" value="SDRFAMILY"/>
</dbReference>
<evidence type="ECO:0000256" key="5">
    <source>
        <dbReference type="ARBA" id="ARBA00022989"/>
    </source>
</evidence>
<dbReference type="PRINTS" id="PR00081">
    <property type="entry name" value="GDHRDH"/>
</dbReference>
<dbReference type="SUPFAM" id="SSF51735">
    <property type="entry name" value="NAD(P)-binding Rossmann-fold domains"/>
    <property type="match status" value="1"/>
</dbReference>